<name>A0A8S5TSY4_9CAUD</name>
<accession>A0A8S5TSY4</accession>
<evidence type="ECO:0000259" key="1">
    <source>
        <dbReference type="Pfam" id="PF18013"/>
    </source>
</evidence>
<dbReference type="InterPro" id="IPR041219">
    <property type="entry name" value="Phage_lysozyme2"/>
</dbReference>
<dbReference type="Gene3D" id="1.10.530.10">
    <property type="match status" value="1"/>
</dbReference>
<organism evidence="2">
    <name type="scientific">CrAss-like virus sp. ct3KQ27</name>
    <dbReference type="NCBI Taxonomy" id="2825834"/>
    <lineage>
        <taxon>Viruses</taxon>
        <taxon>Duplodnaviria</taxon>
        <taxon>Heunggongvirae</taxon>
        <taxon>Uroviricota</taxon>
        <taxon>Caudoviricetes</taxon>
        <taxon>Crassvirales</taxon>
    </lineage>
</organism>
<evidence type="ECO:0000313" key="2">
    <source>
        <dbReference type="EMBL" id="DAF85322.1"/>
    </source>
</evidence>
<sequence>MWKDLNMKERAAFIKVAVDNGILDINDIIGHYNKFTEGGTLGEPIKSYADFAKKLSKAWGGQDITKDGYDYEKYYNDNPEEAYEQLRLIQMGIAPHFPDDGKSGIYKKPSHPTYPDLGDKSWSENDTVFNISDRQVEGDTDRILNYLGSDLKYNNGSTKVKYNEGIVLPTLTVTPNARWTELVPNKYHTGWVYPDSKAADPNIKPFEYIVPNTYAKGGKIDKVNPNAVRALNYFMNKGLTREQSAGIVGNLMVESSMNTKALNPYSGAYGIAQWLGSRKTALFNKYGNNPTLDQQLDFIWHELNSSHSRGLRMLRQSNNPSDAAANAFGYYEFSAGPLQAVRAMNAAGKNTKWKNPDGTIRLNEGIKNANILLGMNPNYNPAFDRPPISSTINLSIPDRPIEIPQYKVNLALLETPRQDNQLGLFNTEPIQEQQEEPRQNTQIATLMNILDSIGKPSERRRESNINNYTIHI</sequence>
<proteinExistence type="predicted"/>
<protein>
    <submittedName>
        <fullName evidence="2">Tail tape measure</fullName>
    </submittedName>
</protein>
<dbReference type="EMBL" id="BK015923">
    <property type="protein sequence ID" value="DAF85322.1"/>
    <property type="molecule type" value="Genomic_DNA"/>
</dbReference>
<feature type="domain" description="Phage tail lysozyme" evidence="1">
    <location>
        <begin position="226"/>
        <end position="343"/>
    </location>
</feature>
<dbReference type="Pfam" id="PF18013">
    <property type="entry name" value="Phage_lysozyme2"/>
    <property type="match status" value="1"/>
</dbReference>
<reference evidence="2" key="1">
    <citation type="journal article" date="2021" name="Proc. Natl. Acad. Sci. U.S.A.">
        <title>A Catalog of Tens of Thousands of Viruses from Human Metagenomes Reveals Hidden Associations with Chronic Diseases.</title>
        <authorList>
            <person name="Tisza M.J."/>
            <person name="Buck C.B."/>
        </authorList>
    </citation>
    <scope>NUCLEOTIDE SEQUENCE</scope>
    <source>
        <strain evidence="2">Ct3KQ27</strain>
    </source>
</reference>